<dbReference type="InterPro" id="IPR028989">
    <property type="entry name" value="RimP_N"/>
</dbReference>
<comment type="function">
    <text evidence="3">Required for maturation of 30S ribosomal subunits.</text>
</comment>
<dbReference type="InterPro" id="IPR035956">
    <property type="entry name" value="RimP_N_sf"/>
</dbReference>
<evidence type="ECO:0000313" key="6">
    <source>
        <dbReference type="EMBL" id="GAA4816115.1"/>
    </source>
</evidence>
<evidence type="ECO:0000313" key="7">
    <source>
        <dbReference type="Proteomes" id="UP001500839"/>
    </source>
</evidence>
<comment type="similarity">
    <text evidence="3">Belongs to the RimP family.</text>
</comment>
<reference evidence="7" key="1">
    <citation type="journal article" date="2019" name="Int. J. Syst. Evol. Microbiol.">
        <title>The Global Catalogue of Microorganisms (GCM) 10K type strain sequencing project: providing services to taxonomists for standard genome sequencing and annotation.</title>
        <authorList>
            <consortium name="The Broad Institute Genomics Platform"/>
            <consortium name="The Broad Institute Genome Sequencing Center for Infectious Disease"/>
            <person name="Wu L."/>
            <person name="Ma J."/>
        </authorList>
    </citation>
    <scope>NUCLEOTIDE SEQUENCE [LARGE SCALE GENOMIC DNA]</scope>
    <source>
        <strain evidence="7">JCM 18542</strain>
    </source>
</reference>
<dbReference type="InterPro" id="IPR003728">
    <property type="entry name" value="Ribosome_maturation_RimP"/>
</dbReference>
<dbReference type="Pfam" id="PF02576">
    <property type="entry name" value="RimP_N"/>
    <property type="match status" value="1"/>
</dbReference>
<feature type="region of interest" description="Disordered" evidence="4">
    <location>
        <begin position="159"/>
        <end position="191"/>
    </location>
</feature>
<keyword evidence="2 3" id="KW-0690">Ribosome biogenesis</keyword>
<evidence type="ECO:0000259" key="5">
    <source>
        <dbReference type="Pfam" id="PF02576"/>
    </source>
</evidence>
<accession>A0ABP9CQT4</accession>
<proteinExistence type="inferred from homology"/>
<dbReference type="PANTHER" id="PTHR33867">
    <property type="entry name" value="RIBOSOME MATURATION FACTOR RIMP"/>
    <property type="match status" value="1"/>
</dbReference>
<dbReference type="HAMAP" id="MF_01077">
    <property type="entry name" value="RimP"/>
    <property type="match status" value="1"/>
</dbReference>
<keyword evidence="7" id="KW-1185">Reference proteome</keyword>
<evidence type="ECO:0000256" key="3">
    <source>
        <dbReference type="HAMAP-Rule" id="MF_01077"/>
    </source>
</evidence>
<dbReference type="PANTHER" id="PTHR33867:SF1">
    <property type="entry name" value="RIBOSOME MATURATION FACTOR RIMP"/>
    <property type="match status" value="1"/>
</dbReference>
<name>A0ABP9CQT4_9ACTN</name>
<dbReference type="Gene3D" id="3.30.300.70">
    <property type="entry name" value="RimP-like superfamily, N-terminal"/>
    <property type="match status" value="1"/>
</dbReference>
<evidence type="ECO:0000256" key="4">
    <source>
        <dbReference type="SAM" id="MobiDB-lite"/>
    </source>
</evidence>
<dbReference type="Proteomes" id="UP001500839">
    <property type="component" value="Unassembled WGS sequence"/>
</dbReference>
<dbReference type="SUPFAM" id="SSF75420">
    <property type="entry name" value="YhbC-like, N-terminal domain"/>
    <property type="match status" value="1"/>
</dbReference>
<keyword evidence="1 3" id="KW-0963">Cytoplasm</keyword>
<evidence type="ECO:0000256" key="2">
    <source>
        <dbReference type="ARBA" id="ARBA00022517"/>
    </source>
</evidence>
<dbReference type="NCBIfam" id="NF000930">
    <property type="entry name" value="PRK00092.2-2"/>
    <property type="match status" value="1"/>
</dbReference>
<dbReference type="EMBL" id="BAABKQ010000001">
    <property type="protein sequence ID" value="GAA4816115.1"/>
    <property type="molecule type" value="Genomic_DNA"/>
</dbReference>
<protein>
    <recommendedName>
        <fullName evidence="3">Ribosome maturation factor RimP</fullName>
    </recommendedName>
</protein>
<dbReference type="RefSeq" id="WP_200175955.1">
    <property type="nucleotide sequence ID" value="NZ_BAABKQ010000001.1"/>
</dbReference>
<organism evidence="6 7">
    <name type="scientific">Tomitella cavernea</name>
    <dbReference type="NCBI Taxonomy" id="1387982"/>
    <lineage>
        <taxon>Bacteria</taxon>
        <taxon>Bacillati</taxon>
        <taxon>Actinomycetota</taxon>
        <taxon>Actinomycetes</taxon>
        <taxon>Mycobacteriales</taxon>
        <taxon>Tomitella</taxon>
    </lineage>
</organism>
<comment type="caution">
    <text evidence="6">The sequence shown here is derived from an EMBL/GenBank/DDBJ whole genome shotgun (WGS) entry which is preliminary data.</text>
</comment>
<sequence length="191" mass="20524">MPVPTREQVMALLTEPVRRDGAEVEDVEVTAAGAKSVVRVVLDSEHGLSLDDVVEFTDLVSGVLDGADTGRSPYTLEVTSRGVDRPLTLPRHWRRARGRRAEVRTEEEKLIGRVGVLDTAQDPAVVDLVIPDRAGPAVRRIALDRVVSAVVQVEFSKPDPREIALSGGPADTAPDGPQRAVPGTAAKEKDK</sequence>
<feature type="domain" description="Ribosome maturation factor RimP N-terminal" evidence="5">
    <location>
        <begin position="13"/>
        <end position="84"/>
    </location>
</feature>
<comment type="subcellular location">
    <subcellularLocation>
        <location evidence="3">Cytoplasm</location>
    </subcellularLocation>
</comment>
<gene>
    <name evidence="3 6" type="primary">rimP</name>
    <name evidence="6" type="ORF">GCM10023353_22720</name>
</gene>
<evidence type="ECO:0000256" key="1">
    <source>
        <dbReference type="ARBA" id="ARBA00022490"/>
    </source>
</evidence>